<name>A0AAW4WLQ4_9FIRM</name>
<evidence type="ECO:0000256" key="1">
    <source>
        <dbReference type="SAM" id="Coils"/>
    </source>
</evidence>
<reference evidence="2" key="1">
    <citation type="submission" date="2021-10" db="EMBL/GenBank/DDBJ databases">
        <title>Anaerobic single-cell dispensing facilitates the cultivation of human gut bacteria.</title>
        <authorList>
            <person name="Afrizal A."/>
        </authorList>
    </citation>
    <scope>NUCLEOTIDE SEQUENCE</scope>
    <source>
        <strain evidence="2">CLA-AA-H204</strain>
    </source>
</reference>
<dbReference type="RefSeq" id="WP_227710426.1">
    <property type="nucleotide sequence ID" value="NZ_JAJEQW010000011.1"/>
</dbReference>
<gene>
    <name evidence="2" type="ORF">LKD47_10525</name>
</gene>
<accession>A0AAW4WLQ4</accession>
<dbReference type="Proteomes" id="UP001198893">
    <property type="component" value="Unassembled WGS sequence"/>
</dbReference>
<comment type="caution">
    <text evidence="2">The sequence shown here is derived from an EMBL/GenBank/DDBJ whole genome shotgun (WGS) entry which is preliminary data.</text>
</comment>
<protein>
    <submittedName>
        <fullName evidence="2">Uncharacterized protein</fullName>
    </submittedName>
</protein>
<evidence type="ECO:0000313" key="3">
    <source>
        <dbReference type="Proteomes" id="UP001198893"/>
    </source>
</evidence>
<keyword evidence="1" id="KW-0175">Coiled coil</keyword>
<proteinExistence type="predicted"/>
<dbReference type="EMBL" id="JAJEQW010000011">
    <property type="protein sequence ID" value="MCC2242732.1"/>
    <property type="molecule type" value="Genomic_DNA"/>
</dbReference>
<sequence>MEYIYMLTEIDDSGIPIYRDEFLEKSKQNCTILTTSEYATFLEYENKNVVVVPDEIMQDYDKNLDAKGKRFVMMEVYRNEKFENWLSFVFKENNERVEGIVIKYAYASVIHVATENRKSVLVEQNRKEMSMNSEEEYQKLVSELKRQIEILQTELKQKEVTTLSLSENLNSSSHYIENLQKHATNLDNELKKYKSFYNEHNETIQFAEERVNHAEAEIQRYMELYKNVLSELDERKIELLELKSKIKKH</sequence>
<evidence type="ECO:0000313" key="2">
    <source>
        <dbReference type="EMBL" id="MCC2242732.1"/>
    </source>
</evidence>
<organism evidence="2 3">
    <name type="scientific">Roseburia amylophila</name>
    <dbReference type="NCBI Taxonomy" id="2981794"/>
    <lineage>
        <taxon>Bacteria</taxon>
        <taxon>Bacillati</taxon>
        <taxon>Bacillota</taxon>
        <taxon>Clostridia</taxon>
        <taxon>Lachnospirales</taxon>
        <taxon>Lachnospiraceae</taxon>
        <taxon>Roseburia</taxon>
    </lineage>
</organism>
<feature type="coiled-coil region" evidence="1">
    <location>
        <begin position="134"/>
        <end position="231"/>
    </location>
</feature>
<dbReference type="AlphaFoldDB" id="A0AAW4WLQ4"/>